<dbReference type="Proteomes" id="UP000054350">
    <property type="component" value="Unassembled WGS sequence"/>
</dbReference>
<feature type="compositionally biased region" description="Low complexity" evidence="1">
    <location>
        <begin position="98"/>
        <end position="112"/>
    </location>
</feature>
<evidence type="ECO:0000313" key="4">
    <source>
        <dbReference type="Proteomes" id="UP000054350"/>
    </source>
</evidence>
<feature type="region of interest" description="Disordered" evidence="1">
    <location>
        <begin position="89"/>
        <end position="114"/>
    </location>
</feature>
<sequence length="406" mass="43799">MQEPTPTGSAGADNPVAAPGPKLPESLLDIHRQYKSDTNRLAAWLATKAALLGSHNASAAARFVPKSKQPPPDFGRKPPRLMPVTRAAKRKARKEAKSTATASTAPATMTETNPSTTATALAPVIVKTHDFKTLAQSVADAQAAVPTRVMTWATRAIRACKTCVEWFRAVATAETAGEQDAQHTYFIGVLETVVDILVPHWLASKDGRSGAKLAVPGGNRAIAVKPSGSSKDEEPGTVELITASLVTNTALDAAKHNIPPPSSRETASAMFDPALYAVYDHVPLPTLLLLLRLKDGPQPIHQPDQSQPVDLAEQFRRDKRFFQRVAYECNQFANHPKTGKGVRAALFLDVFTEDILEYLKSDRPTLTFVMATQVWLDIIHTLGGDMLIGQTSLYGMCQNLAPSVLS</sequence>
<dbReference type="PANTHER" id="PTHR38795">
    <property type="entry name" value="DUF6604 DOMAIN-CONTAINING PROTEIN"/>
    <property type="match status" value="1"/>
</dbReference>
<accession>A0A0L0SM39</accession>
<dbReference type="InterPro" id="IPR046539">
    <property type="entry name" value="DUF6604"/>
</dbReference>
<keyword evidence="4" id="KW-1185">Reference proteome</keyword>
<evidence type="ECO:0000259" key="2">
    <source>
        <dbReference type="Pfam" id="PF20253"/>
    </source>
</evidence>
<protein>
    <recommendedName>
        <fullName evidence="2">DUF6604 domain-containing protein</fullName>
    </recommendedName>
</protein>
<feature type="region of interest" description="Disordered" evidence="1">
    <location>
        <begin position="1"/>
        <end position="24"/>
    </location>
</feature>
<dbReference type="EMBL" id="GG745342">
    <property type="protein sequence ID" value="KNE63616.1"/>
    <property type="molecule type" value="Genomic_DNA"/>
</dbReference>
<gene>
    <name evidence="3" type="ORF">AMAG_19026</name>
</gene>
<dbReference type="OrthoDB" id="2145151at2759"/>
<reference evidence="4" key="2">
    <citation type="submission" date="2009-11" db="EMBL/GenBank/DDBJ databases">
        <title>The Genome Sequence of Allomyces macrogynus strain ATCC 38327.</title>
        <authorList>
            <consortium name="The Broad Institute Genome Sequencing Platform"/>
            <person name="Russ C."/>
            <person name="Cuomo C."/>
            <person name="Shea T."/>
            <person name="Young S.K."/>
            <person name="Zeng Q."/>
            <person name="Koehrsen M."/>
            <person name="Haas B."/>
            <person name="Borodovsky M."/>
            <person name="Guigo R."/>
            <person name="Alvarado L."/>
            <person name="Berlin A."/>
            <person name="Borenstein D."/>
            <person name="Chen Z."/>
            <person name="Engels R."/>
            <person name="Freedman E."/>
            <person name="Gellesch M."/>
            <person name="Goldberg J."/>
            <person name="Griggs A."/>
            <person name="Gujja S."/>
            <person name="Heiman D."/>
            <person name="Hepburn T."/>
            <person name="Howarth C."/>
            <person name="Jen D."/>
            <person name="Larson L."/>
            <person name="Lewis B."/>
            <person name="Mehta T."/>
            <person name="Park D."/>
            <person name="Pearson M."/>
            <person name="Roberts A."/>
            <person name="Saif S."/>
            <person name="Shenoy N."/>
            <person name="Sisk P."/>
            <person name="Stolte C."/>
            <person name="Sykes S."/>
            <person name="Walk T."/>
            <person name="White J."/>
            <person name="Yandava C."/>
            <person name="Burger G."/>
            <person name="Gray M.W."/>
            <person name="Holland P.W.H."/>
            <person name="King N."/>
            <person name="Lang F.B.F."/>
            <person name="Roger A.J."/>
            <person name="Ruiz-Trillo I."/>
            <person name="Lander E."/>
            <person name="Nusbaum C."/>
        </authorList>
    </citation>
    <scope>NUCLEOTIDE SEQUENCE [LARGE SCALE GENOMIC DNA]</scope>
    <source>
        <strain evidence="4">ATCC 38327</strain>
    </source>
</reference>
<dbReference type="VEuPathDB" id="FungiDB:AMAG_19026"/>
<name>A0A0L0SM39_ALLM3</name>
<organism evidence="3 4">
    <name type="scientific">Allomyces macrogynus (strain ATCC 38327)</name>
    <name type="common">Allomyces javanicus var. macrogynus</name>
    <dbReference type="NCBI Taxonomy" id="578462"/>
    <lineage>
        <taxon>Eukaryota</taxon>
        <taxon>Fungi</taxon>
        <taxon>Fungi incertae sedis</taxon>
        <taxon>Blastocladiomycota</taxon>
        <taxon>Blastocladiomycetes</taxon>
        <taxon>Blastocladiales</taxon>
        <taxon>Blastocladiaceae</taxon>
        <taxon>Allomyces</taxon>
    </lineage>
</organism>
<dbReference type="PANTHER" id="PTHR38795:SF1">
    <property type="entry name" value="DUF6604 DOMAIN-CONTAINING PROTEIN"/>
    <property type="match status" value="1"/>
</dbReference>
<proteinExistence type="predicted"/>
<dbReference type="Pfam" id="PF20253">
    <property type="entry name" value="DUF6604"/>
    <property type="match status" value="1"/>
</dbReference>
<feature type="domain" description="DUF6604" evidence="2">
    <location>
        <begin position="32"/>
        <end position="203"/>
    </location>
</feature>
<reference evidence="3 4" key="1">
    <citation type="submission" date="2009-11" db="EMBL/GenBank/DDBJ databases">
        <title>Annotation of Allomyces macrogynus ATCC 38327.</title>
        <authorList>
            <consortium name="The Broad Institute Genome Sequencing Platform"/>
            <person name="Russ C."/>
            <person name="Cuomo C."/>
            <person name="Burger G."/>
            <person name="Gray M.W."/>
            <person name="Holland P.W.H."/>
            <person name="King N."/>
            <person name="Lang F.B.F."/>
            <person name="Roger A.J."/>
            <person name="Ruiz-Trillo I."/>
            <person name="Young S.K."/>
            <person name="Zeng Q."/>
            <person name="Gargeya S."/>
            <person name="Fitzgerald M."/>
            <person name="Haas B."/>
            <person name="Abouelleil A."/>
            <person name="Alvarado L."/>
            <person name="Arachchi H.M."/>
            <person name="Berlin A."/>
            <person name="Chapman S.B."/>
            <person name="Gearin G."/>
            <person name="Goldberg J."/>
            <person name="Griggs A."/>
            <person name="Gujja S."/>
            <person name="Hansen M."/>
            <person name="Heiman D."/>
            <person name="Howarth C."/>
            <person name="Larimer J."/>
            <person name="Lui A."/>
            <person name="MacDonald P.J.P."/>
            <person name="McCowen C."/>
            <person name="Montmayeur A."/>
            <person name="Murphy C."/>
            <person name="Neiman D."/>
            <person name="Pearson M."/>
            <person name="Priest M."/>
            <person name="Roberts A."/>
            <person name="Saif S."/>
            <person name="Shea T."/>
            <person name="Sisk P."/>
            <person name="Stolte C."/>
            <person name="Sykes S."/>
            <person name="Wortman J."/>
            <person name="Nusbaum C."/>
            <person name="Birren B."/>
        </authorList>
    </citation>
    <scope>NUCLEOTIDE SEQUENCE [LARGE SCALE GENOMIC DNA]</scope>
    <source>
        <strain evidence="3 4">ATCC 38327</strain>
    </source>
</reference>
<dbReference type="AlphaFoldDB" id="A0A0L0SM39"/>
<evidence type="ECO:0000313" key="3">
    <source>
        <dbReference type="EMBL" id="KNE63616.1"/>
    </source>
</evidence>
<evidence type="ECO:0000256" key="1">
    <source>
        <dbReference type="SAM" id="MobiDB-lite"/>
    </source>
</evidence>